<evidence type="ECO:0000256" key="7">
    <source>
        <dbReference type="ARBA" id="ARBA00023053"/>
    </source>
</evidence>
<dbReference type="RefSeq" id="XP_046588724.1">
    <property type="nucleotide sequence ID" value="XM_046732768.1"/>
</dbReference>
<dbReference type="Gene3D" id="1.20.1730.10">
    <property type="entry name" value="Sodium/glucose cotransporter"/>
    <property type="match status" value="1"/>
</dbReference>
<evidence type="ECO:0000256" key="6">
    <source>
        <dbReference type="ARBA" id="ARBA00022989"/>
    </source>
</evidence>
<sequence length="587" mass="64097">MVTGKYTKEILGWADYAVIGIILAISSSIGVYYRFTGGRQKTVQEYFSADRTINAGVLAFALMVSYMSAITLLGTSAENYAYGSQIVAMYFGQGLATPFVNYLYLPVFFKFQKMSTFEYLEMRFGFTARLLTSIMSALHTLLYTGIVLYAPALALEATTGLSTDLSILLIGIICTFYSTIGGIKAVLMTDVFQGILMFGAAIIVIILGIINIEGGVGRIWQLAVDGGRIEFDNFSLDPTMRHTWWSLTIGTLIISLTANGVTQVQVQRFLTVKTLRSAQIAAIGSWPFALCLGLLASFAGLVMYAFFVDCDPVASGEISANDMLMPYFVVMTTANIPGLAGLFIAGIFSASLSTVSAIINALTAVALEDYVKPVYDKLGFQFPEKRATLFGKFLAVAVGVICILLSYLSKRFGSLVQASYSIAGIVYGPLLAIFTLGMFFESAEEKGAVTGTLFSLALVSWIAFGYPRPSKIPLSVSTVGCNNVTLPTQIVTSIRQMPLGDSSYFYLYRISYMWYAPMGFIVSMIIGLAVSNLIGLLSKNTPREIDPDLFTPLIAKRVRRRRVNVSKTSNIQISTIHEHKRDIRIPS</sequence>
<evidence type="ECO:0000256" key="9">
    <source>
        <dbReference type="ARBA" id="ARBA00023136"/>
    </source>
</evidence>
<keyword evidence="9 12" id="KW-0472">Membrane</keyword>
<dbReference type="PANTHER" id="PTHR42985">
    <property type="entry name" value="SODIUM-COUPLED MONOCARBOXYLATE TRANSPORTER"/>
    <property type="match status" value="1"/>
</dbReference>
<feature type="transmembrane region" description="Helical" evidence="12">
    <location>
        <begin position="512"/>
        <end position="537"/>
    </location>
</feature>
<dbReference type="GeneID" id="124293125"/>
<evidence type="ECO:0000313" key="14">
    <source>
        <dbReference type="RefSeq" id="XP_046588724.1"/>
    </source>
</evidence>
<keyword evidence="8" id="KW-0406">Ion transport</keyword>
<keyword evidence="3" id="KW-0813">Transport</keyword>
<gene>
    <name evidence="14" type="primary">LOC124293125</name>
</gene>
<dbReference type="NCBIfam" id="TIGR00813">
    <property type="entry name" value="sss"/>
    <property type="match status" value="1"/>
</dbReference>
<dbReference type="InterPro" id="IPR038377">
    <property type="entry name" value="Na/Glc_symporter_sf"/>
</dbReference>
<feature type="transmembrane region" description="Helical" evidence="12">
    <location>
        <begin position="16"/>
        <end position="35"/>
    </location>
</feature>
<feature type="transmembrane region" description="Helical" evidence="12">
    <location>
        <begin position="87"/>
        <end position="109"/>
    </location>
</feature>
<feature type="transmembrane region" description="Helical" evidence="12">
    <location>
        <begin position="420"/>
        <end position="440"/>
    </location>
</feature>
<evidence type="ECO:0000256" key="1">
    <source>
        <dbReference type="ARBA" id="ARBA00004651"/>
    </source>
</evidence>
<comment type="similarity">
    <text evidence="2 11">Belongs to the sodium:solute symporter (SSF) (TC 2.A.21) family.</text>
</comment>
<feature type="transmembrane region" description="Helical" evidence="12">
    <location>
        <begin position="55"/>
        <end position="75"/>
    </location>
</feature>
<evidence type="ECO:0000256" key="10">
    <source>
        <dbReference type="ARBA" id="ARBA00023201"/>
    </source>
</evidence>
<dbReference type="InterPro" id="IPR001734">
    <property type="entry name" value="Na/solute_symporter"/>
</dbReference>
<keyword evidence="7" id="KW-0915">Sodium</keyword>
<feature type="transmembrane region" description="Helical" evidence="12">
    <location>
        <begin position="283"/>
        <end position="307"/>
    </location>
</feature>
<dbReference type="Pfam" id="PF00474">
    <property type="entry name" value="SSF"/>
    <property type="match status" value="1"/>
</dbReference>
<evidence type="ECO:0000256" key="11">
    <source>
        <dbReference type="RuleBase" id="RU362091"/>
    </source>
</evidence>
<dbReference type="PANTHER" id="PTHR42985:SF40">
    <property type="entry name" value="LD47995P-RELATED"/>
    <property type="match status" value="1"/>
</dbReference>
<evidence type="ECO:0000256" key="2">
    <source>
        <dbReference type="ARBA" id="ARBA00006434"/>
    </source>
</evidence>
<feature type="transmembrane region" description="Helical" evidence="12">
    <location>
        <begin position="447"/>
        <end position="466"/>
    </location>
</feature>
<evidence type="ECO:0000313" key="13">
    <source>
        <dbReference type="Proteomes" id="UP000829291"/>
    </source>
</evidence>
<feature type="transmembrane region" description="Helical" evidence="12">
    <location>
        <begin position="130"/>
        <end position="153"/>
    </location>
</feature>
<evidence type="ECO:0000256" key="5">
    <source>
        <dbReference type="ARBA" id="ARBA00022692"/>
    </source>
</evidence>
<dbReference type="PROSITE" id="PS50283">
    <property type="entry name" value="NA_SOLUT_SYMP_3"/>
    <property type="match status" value="1"/>
</dbReference>
<reference evidence="14" key="1">
    <citation type="submission" date="2025-08" db="UniProtKB">
        <authorList>
            <consortium name="RefSeq"/>
        </authorList>
    </citation>
    <scope>IDENTIFICATION</scope>
    <source>
        <tissue evidence="14">Thorax and Abdomen</tissue>
    </source>
</reference>
<feature type="transmembrane region" description="Helical" evidence="12">
    <location>
        <begin position="194"/>
        <end position="212"/>
    </location>
</feature>
<proteinExistence type="inferred from homology"/>
<organism evidence="13 14">
    <name type="scientific">Neodiprion lecontei</name>
    <name type="common">Redheaded pine sawfly</name>
    <dbReference type="NCBI Taxonomy" id="441921"/>
    <lineage>
        <taxon>Eukaryota</taxon>
        <taxon>Metazoa</taxon>
        <taxon>Ecdysozoa</taxon>
        <taxon>Arthropoda</taxon>
        <taxon>Hexapoda</taxon>
        <taxon>Insecta</taxon>
        <taxon>Pterygota</taxon>
        <taxon>Neoptera</taxon>
        <taxon>Endopterygota</taxon>
        <taxon>Hymenoptera</taxon>
        <taxon>Tenthredinoidea</taxon>
        <taxon>Diprionidae</taxon>
        <taxon>Diprioninae</taxon>
        <taxon>Neodiprion</taxon>
    </lineage>
</organism>
<keyword evidence="13" id="KW-1185">Reference proteome</keyword>
<feature type="transmembrane region" description="Helical" evidence="12">
    <location>
        <begin position="327"/>
        <end position="348"/>
    </location>
</feature>
<name>A0ABM3FL34_NEOLC</name>
<feature type="transmembrane region" description="Helical" evidence="12">
    <location>
        <begin position="165"/>
        <end position="187"/>
    </location>
</feature>
<comment type="subcellular location">
    <subcellularLocation>
        <location evidence="1">Cell membrane</location>
        <topology evidence="1">Multi-pass membrane protein</topology>
    </subcellularLocation>
</comment>
<feature type="transmembrane region" description="Helical" evidence="12">
    <location>
        <begin position="244"/>
        <end position="262"/>
    </location>
</feature>
<evidence type="ECO:0000256" key="12">
    <source>
        <dbReference type="SAM" id="Phobius"/>
    </source>
</evidence>
<dbReference type="Proteomes" id="UP000829291">
    <property type="component" value="Chromosome 2"/>
</dbReference>
<keyword evidence="5 12" id="KW-0812">Transmembrane</keyword>
<dbReference type="CDD" id="cd11492">
    <property type="entry name" value="SLC5sbd_NIS-SMVT"/>
    <property type="match status" value="1"/>
</dbReference>
<feature type="transmembrane region" description="Helical" evidence="12">
    <location>
        <begin position="389"/>
        <end position="408"/>
    </location>
</feature>
<dbReference type="InterPro" id="IPR051163">
    <property type="entry name" value="Sodium:Solute_Symporter_SSF"/>
</dbReference>
<evidence type="ECO:0000256" key="3">
    <source>
        <dbReference type="ARBA" id="ARBA00022448"/>
    </source>
</evidence>
<evidence type="ECO:0000256" key="4">
    <source>
        <dbReference type="ARBA" id="ARBA00022475"/>
    </source>
</evidence>
<protein>
    <submittedName>
        <fullName evidence="14">Sodium-dependent multivitamin transporter</fullName>
    </submittedName>
</protein>
<keyword evidence="6 12" id="KW-1133">Transmembrane helix</keyword>
<keyword evidence="10" id="KW-0739">Sodium transport</keyword>
<keyword evidence="4" id="KW-1003">Cell membrane</keyword>
<accession>A0ABM3FL34</accession>
<evidence type="ECO:0000256" key="8">
    <source>
        <dbReference type="ARBA" id="ARBA00023065"/>
    </source>
</evidence>